<dbReference type="PANTHER" id="PTHR30520:SF6">
    <property type="entry name" value="FORMATE_NITRATE FAMILY TRANSPORTER (EUROFUNG)"/>
    <property type="match status" value="1"/>
</dbReference>
<dbReference type="PROSITE" id="PS01005">
    <property type="entry name" value="FORMATE_NITRITE_TP_1"/>
    <property type="match status" value="1"/>
</dbReference>
<name>A0A7X6DGG3_9BURK</name>
<dbReference type="RefSeq" id="WP_168107834.1">
    <property type="nucleotide sequence ID" value="NZ_VTOX01000004.1"/>
</dbReference>
<protein>
    <submittedName>
        <fullName evidence="7">Formate/nitrite transporter family protein</fullName>
    </submittedName>
</protein>
<keyword evidence="3 6" id="KW-1133">Transmembrane helix</keyword>
<evidence type="ECO:0000313" key="7">
    <source>
        <dbReference type="EMBL" id="NKE66709.1"/>
    </source>
</evidence>
<evidence type="ECO:0000256" key="1">
    <source>
        <dbReference type="ARBA" id="ARBA00004141"/>
    </source>
</evidence>
<dbReference type="Pfam" id="PF01226">
    <property type="entry name" value="Form_Nir_trans"/>
    <property type="match status" value="1"/>
</dbReference>
<evidence type="ECO:0000313" key="8">
    <source>
        <dbReference type="Proteomes" id="UP000521868"/>
    </source>
</evidence>
<comment type="caution">
    <text evidence="7">The sequence shown here is derived from an EMBL/GenBank/DDBJ whole genome shotgun (WGS) entry which is preliminary data.</text>
</comment>
<evidence type="ECO:0000256" key="2">
    <source>
        <dbReference type="ARBA" id="ARBA00022692"/>
    </source>
</evidence>
<dbReference type="PANTHER" id="PTHR30520">
    <property type="entry name" value="FORMATE TRANSPORTER-RELATED"/>
    <property type="match status" value="1"/>
</dbReference>
<comment type="similarity">
    <text evidence="5">Belongs to the FNT transporter (TC 1.A.16) family.</text>
</comment>
<comment type="subcellular location">
    <subcellularLocation>
        <location evidence="1">Membrane</location>
        <topology evidence="1">Multi-pass membrane protein</topology>
    </subcellularLocation>
</comment>
<evidence type="ECO:0000256" key="6">
    <source>
        <dbReference type="SAM" id="Phobius"/>
    </source>
</evidence>
<evidence type="ECO:0000256" key="4">
    <source>
        <dbReference type="ARBA" id="ARBA00023136"/>
    </source>
</evidence>
<dbReference type="GO" id="GO:0015499">
    <property type="term" value="F:formate transmembrane transporter activity"/>
    <property type="evidence" value="ECO:0007669"/>
    <property type="project" value="TreeGrafter"/>
</dbReference>
<feature type="transmembrane region" description="Helical" evidence="6">
    <location>
        <begin position="110"/>
        <end position="133"/>
    </location>
</feature>
<feature type="transmembrane region" description="Helical" evidence="6">
    <location>
        <begin position="34"/>
        <end position="55"/>
    </location>
</feature>
<dbReference type="EMBL" id="VTOX01000004">
    <property type="protein sequence ID" value="NKE66709.1"/>
    <property type="molecule type" value="Genomic_DNA"/>
</dbReference>
<feature type="transmembrane region" description="Helical" evidence="6">
    <location>
        <begin position="194"/>
        <end position="216"/>
    </location>
</feature>
<dbReference type="Gene3D" id="1.20.1080.10">
    <property type="entry name" value="Glycerol uptake facilitator protein"/>
    <property type="match status" value="1"/>
</dbReference>
<organism evidence="7 8">
    <name type="scientific">Ramlibacter lithotrophicus</name>
    <dbReference type="NCBI Taxonomy" id="2606681"/>
    <lineage>
        <taxon>Bacteria</taxon>
        <taxon>Pseudomonadati</taxon>
        <taxon>Pseudomonadota</taxon>
        <taxon>Betaproteobacteria</taxon>
        <taxon>Burkholderiales</taxon>
        <taxon>Comamonadaceae</taxon>
        <taxon>Ramlibacter</taxon>
    </lineage>
</organism>
<feature type="transmembrane region" description="Helical" evidence="6">
    <location>
        <begin position="236"/>
        <end position="257"/>
    </location>
</feature>
<dbReference type="InterPro" id="IPR023271">
    <property type="entry name" value="Aquaporin-like"/>
</dbReference>
<proteinExistence type="inferred from homology"/>
<feature type="transmembrane region" description="Helical" evidence="6">
    <location>
        <begin position="61"/>
        <end position="89"/>
    </location>
</feature>
<gene>
    <name evidence="7" type="ORF">RAMLITH_12820</name>
</gene>
<accession>A0A7X6DGG3</accession>
<dbReference type="InterPro" id="IPR000292">
    <property type="entry name" value="For/NO2_transpt"/>
</dbReference>
<evidence type="ECO:0000256" key="5">
    <source>
        <dbReference type="ARBA" id="ARBA00049660"/>
    </source>
</evidence>
<sequence>MSELYGSDAYAPLEVARRVETVGVAKARMATLPLLMLGVLAGAFIGLGSMLFVIVRSDPTLGFAAAQVGGGLVFSLGLLLVVVAGAELFTGNNLLAMAWADGRITTIEVLRNWTLVCAANFVGAAGLALLVFASGHTGMNEGAIGRTVVRIALAKQALPAWEAFLRGVLCNVLVCMAVWMAMAGRSVVDKAVAVVFPIGAFVAAGFEHSIANMYLMPLAMLVQPPDAAALVTWSGMAGNLVFVIAGNLLGGSVLVGLTYHVIYQRRRAPETPEQVETS</sequence>
<dbReference type="AlphaFoldDB" id="A0A7X6DGG3"/>
<dbReference type="InterPro" id="IPR024002">
    <property type="entry name" value="For/NO2_transpt_CS"/>
</dbReference>
<reference evidence="7 8" key="1">
    <citation type="journal article" date="2020" name="Nature">
        <title>Bacterial chemolithoautotrophy via manganese oxidation.</title>
        <authorList>
            <person name="Yu H."/>
            <person name="Leadbetter J.R."/>
        </authorList>
    </citation>
    <scope>NUCLEOTIDE SEQUENCE [LARGE SCALE GENOMIC DNA]</scope>
    <source>
        <strain evidence="7 8">RBP-1</strain>
    </source>
</reference>
<keyword evidence="8" id="KW-1185">Reference proteome</keyword>
<feature type="transmembrane region" description="Helical" evidence="6">
    <location>
        <begin position="163"/>
        <end position="182"/>
    </location>
</feature>
<evidence type="ECO:0000256" key="3">
    <source>
        <dbReference type="ARBA" id="ARBA00022989"/>
    </source>
</evidence>
<dbReference type="Proteomes" id="UP000521868">
    <property type="component" value="Unassembled WGS sequence"/>
</dbReference>
<keyword evidence="2 6" id="KW-0812">Transmembrane</keyword>
<keyword evidence="4 6" id="KW-0472">Membrane</keyword>
<dbReference type="GO" id="GO:0005886">
    <property type="term" value="C:plasma membrane"/>
    <property type="evidence" value="ECO:0007669"/>
    <property type="project" value="TreeGrafter"/>
</dbReference>